<dbReference type="PANTHER" id="PTHR45136">
    <property type="entry name" value="ABC TRANSPORTER DOMAIN-CONTAINING PROTEIN"/>
    <property type="match status" value="1"/>
</dbReference>
<dbReference type="SUPFAM" id="SSF90123">
    <property type="entry name" value="ABC transporter transmembrane region"/>
    <property type="match status" value="1"/>
</dbReference>
<comment type="similarity">
    <text evidence="1">Belongs to the ABC transporter superfamily. ABCB family. Multidrug resistance exporter (TC 3.A.1.201) subfamily.</text>
</comment>
<evidence type="ECO:0000256" key="8">
    <source>
        <dbReference type="SAM" id="Phobius"/>
    </source>
</evidence>
<accession>A0A8J5CEY9</accession>
<dbReference type="Gene3D" id="1.20.1560.10">
    <property type="entry name" value="ABC transporter type 1, transmembrane domain"/>
    <property type="match status" value="2"/>
</dbReference>
<dbReference type="CDD" id="cd18577">
    <property type="entry name" value="ABC_6TM_Pgp_ABCB1_D1_like"/>
    <property type="match status" value="1"/>
</dbReference>
<dbReference type="EMBL" id="JACMSC010000020">
    <property type="protein sequence ID" value="KAG6472914.1"/>
    <property type="molecule type" value="Genomic_DNA"/>
</dbReference>
<evidence type="ECO:0000313" key="10">
    <source>
        <dbReference type="EMBL" id="KAG6472914.1"/>
    </source>
</evidence>
<keyword evidence="4" id="KW-0677">Repeat</keyword>
<keyword evidence="2" id="KW-0813">Transport</keyword>
<dbReference type="InterPro" id="IPR027417">
    <property type="entry name" value="P-loop_NTPase"/>
</dbReference>
<keyword evidence="5 8" id="KW-1133">Transmembrane helix</keyword>
<dbReference type="InterPro" id="IPR011527">
    <property type="entry name" value="ABC1_TM_dom"/>
</dbReference>
<evidence type="ECO:0000256" key="5">
    <source>
        <dbReference type="ARBA" id="ARBA00022989"/>
    </source>
</evidence>
<keyword evidence="7" id="KW-0325">Glycoprotein</keyword>
<dbReference type="AlphaFoldDB" id="A0A8J5CEY9"/>
<feature type="transmembrane region" description="Helical" evidence="8">
    <location>
        <begin position="170"/>
        <end position="196"/>
    </location>
</feature>
<protein>
    <recommendedName>
        <fullName evidence="9">ABC transmembrane type-1 domain-containing protein</fullName>
    </recommendedName>
</protein>
<organism evidence="10 11">
    <name type="scientific">Zingiber officinale</name>
    <name type="common">Ginger</name>
    <name type="synonym">Amomum zingiber</name>
    <dbReference type="NCBI Taxonomy" id="94328"/>
    <lineage>
        <taxon>Eukaryota</taxon>
        <taxon>Viridiplantae</taxon>
        <taxon>Streptophyta</taxon>
        <taxon>Embryophyta</taxon>
        <taxon>Tracheophyta</taxon>
        <taxon>Spermatophyta</taxon>
        <taxon>Magnoliopsida</taxon>
        <taxon>Liliopsida</taxon>
        <taxon>Zingiberales</taxon>
        <taxon>Zingiberaceae</taxon>
        <taxon>Zingiber</taxon>
    </lineage>
</organism>
<dbReference type="Pfam" id="PF00664">
    <property type="entry name" value="ABC_membrane"/>
    <property type="match status" value="1"/>
</dbReference>
<comment type="caution">
    <text evidence="10">The sequence shown here is derived from an EMBL/GenBank/DDBJ whole genome shotgun (WGS) entry which is preliminary data.</text>
</comment>
<evidence type="ECO:0000259" key="9">
    <source>
        <dbReference type="PROSITE" id="PS50929"/>
    </source>
</evidence>
<dbReference type="PANTHER" id="PTHR45136:SF2">
    <property type="entry name" value="ABC TRANSPORTER DOMAIN-CONTAINING PROTEIN"/>
    <property type="match status" value="1"/>
</dbReference>
<evidence type="ECO:0000256" key="1">
    <source>
        <dbReference type="ARBA" id="ARBA00007577"/>
    </source>
</evidence>
<feature type="transmembrane region" description="Helical" evidence="8">
    <location>
        <begin position="216"/>
        <end position="236"/>
    </location>
</feature>
<keyword evidence="11" id="KW-1185">Reference proteome</keyword>
<evidence type="ECO:0000256" key="3">
    <source>
        <dbReference type="ARBA" id="ARBA00022692"/>
    </source>
</evidence>
<dbReference type="GO" id="GO:0140359">
    <property type="term" value="F:ABC-type transporter activity"/>
    <property type="evidence" value="ECO:0007669"/>
    <property type="project" value="InterPro"/>
</dbReference>
<evidence type="ECO:0000313" key="11">
    <source>
        <dbReference type="Proteomes" id="UP000734854"/>
    </source>
</evidence>
<keyword evidence="3 8" id="KW-0812">Transmembrane</keyword>
<gene>
    <name evidence="10" type="ORF">ZIOFF_070392</name>
</gene>
<keyword evidence="6 8" id="KW-0472">Membrane</keyword>
<dbReference type="GO" id="GO:0005524">
    <property type="term" value="F:ATP binding"/>
    <property type="evidence" value="ECO:0007669"/>
    <property type="project" value="InterPro"/>
</dbReference>
<evidence type="ECO:0000256" key="7">
    <source>
        <dbReference type="ARBA" id="ARBA00023180"/>
    </source>
</evidence>
<sequence length="470" mass="51435">MAFFVWFGSRMYNGGKGGTVFAVSNSIIFDGFISEAISAGERILEVIRRVPKIDSGSSNGEALENLSGGMEFRNVEFAYPSRTTTYFGLQPQCASRAECGISGSGFSVNILVVIAEDLPILSKYKPISSIKLKYSMSTCCSTPVKMSSLVFTSFLSFQSIFSHGDMVDTLLMILGFVGAVGDGLAIPAFFMFTRVIFNDIGQGSIEALLSIQNVIYLVYLAGGSFLASFMEGYCWSRTGERQASRMQAQYLTAVLRQDVEYFDLNAGTSSEVITSITSDSLVIEDCLSKKVPNFIMNRATLVGCYAGGFSMMWRLALVGSPTAVLLVIPGILYGHILMELARKVRREYQKADTVVEQCVSSINTVYSFVEEERTIAKFSATLDDSVKLGLHQGLTKGLAVGSNGIIFAIMAFLVWFGSHIIMYNGGKGGTVFAISNSIHEKLYLFLSYINCIVLCETYLCINLMKNYDSL</sequence>
<dbReference type="InterPro" id="IPR036640">
    <property type="entry name" value="ABC1_TM_sf"/>
</dbReference>
<evidence type="ECO:0000256" key="2">
    <source>
        <dbReference type="ARBA" id="ARBA00022448"/>
    </source>
</evidence>
<feature type="domain" description="ABC transmembrane type-1" evidence="9">
    <location>
        <begin position="173"/>
        <end position="438"/>
    </location>
</feature>
<dbReference type="Proteomes" id="UP000734854">
    <property type="component" value="Unassembled WGS sequence"/>
</dbReference>
<feature type="transmembrane region" description="Helical" evidence="8">
    <location>
        <begin position="323"/>
        <end position="341"/>
    </location>
</feature>
<dbReference type="PROSITE" id="PS50929">
    <property type="entry name" value="ABC_TM1F"/>
    <property type="match status" value="1"/>
</dbReference>
<dbReference type="GO" id="GO:0016020">
    <property type="term" value="C:membrane"/>
    <property type="evidence" value="ECO:0007669"/>
    <property type="project" value="InterPro"/>
</dbReference>
<proteinExistence type="inferred from homology"/>
<feature type="transmembrane region" description="Helical" evidence="8">
    <location>
        <begin position="442"/>
        <end position="461"/>
    </location>
</feature>
<feature type="transmembrane region" description="Helical" evidence="8">
    <location>
        <begin position="397"/>
        <end position="422"/>
    </location>
</feature>
<dbReference type="Gene3D" id="3.40.50.300">
    <property type="entry name" value="P-loop containing nucleotide triphosphate hydrolases"/>
    <property type="match status" value="1"/>
</dbReference>
<evidence type="ECO:0000256" key="6">
    <source>
        <dbReference type="ARBA" id="ARBA00023136"/>
    </source>
</evidence>
<evidence type="ECO:0000256" key="4">
    <source>
        <dbReference type="ARBA" id="ARBA00022737"/>
    </source>
</evidence>
<name>A0A8J5CEY9_ZINOF</name>
<reference evidence="10 11" key="1">
    <citation type="submission" date="2020-08" db="EMBL/GenBank/DDBJ databases">
        <title>Plant Genome Project.</title>
        <authorList>
            <person name="Zhang R.-G."/>
        </authorList>
    </citation>
    <scope>NUCLEOTIDE SEQUENCE [LARGE SCALE GENOMIC DNA]</scope>
    <source>
        <tissue evidence="10">Rhizome</tissue>
    </source>
</reference>